<accession>A0A183DK47</accession>
<dbReference type="WBParaSite" id="GPUH_0000909801-mRNA-1">
    <property type="protein sequence ID" value="GPUH_0000909801-mRNA-1"/>
    <property type="gene ID" value="GPUH_0000909801"/>
</dbReference>
<dbReference type="Proteomes" id="UP000271098">
    <property type="component" value="Unassembled WGS sequence"/>
</dbReference>
<evidence type="ECO:0000313" key="1">
    <source>
        <dbReference type="EMBL" id="VDK68101.1"/>
    </source>
</evidence>
<proteinExistence type="predicted"/>
<reference evidence="3" key="1">
    <citation type="submission" date="2016-06" db="UniProtKB">
        <authorList>
            <consortium name="WormBaseParasite"/>
        </authorList>
    </citation>
    <scope>IDENTIFICATION</scope>
</reference>
<evidence type="ECO:0000313" key="2">
    <source>
        <dbReference type="Proteomes" id="UP000271098"/>
    </source>
</evidence>
<organism evidence="3">
    <name type="scientific">Gongylonema pulchrum</name>
    <dbReference type="NCBI Taxonomy" id="637853"/>
    <lineage>
        <taxon>Eukaryota</taxon>
        <taxon>Metazoa</taxon>
        <taxon>Ecdysozoa</taxon>
        <taxon>Nematoda</taxon>
        <taxon>Chromadorea</taxon>
        <taxon>Rhabditida</taxon>
        <taxon>Spirurina</taxon>
        <taxon>Spiruromorpha</taxon>
        <taxon>Spiruroidea</taxon>
        <taxon>Gongylonematidae</taxon>
        <taxon>Gongylonema</taxon>
    </lineage>
</organism>
<evidence type="ECO:0000313" key="3">
    <source>
        <dbReference type="WBParaSite" id="GPUH_0000909801-mRNA-1"/>
    </source>
</evidence>
<protein>
    <submittedName>
        <fullName evidence="3">DUF148 domain-containing protein</fullName>
    </submittedName>
</protein>
<dbReference type="EMBL" id="UYRT01028639">
    <property type="protein sequence ID" value="VDK68101.1"/>
    <property type="molecule type" value="Genomic_DNA"/>
</dbReference>
<reference evidence="1 2" key="2">
    <citation type="submission" date="2018-11" db="EMBL/GenBank/DDBJ databases">
        <authorList>
            <consortium name="Pathogen Informatics"/>
        </authorList>
    </citation>
    <scope>NUCLEOTIDE SEQUENCE [LARGE SCALE GENOMIC DNA]</scope>
</reference>
<name>A0A183DK47_9BILA</name>
<gene>
    <name evidence="1" type="ORF">GPUH_LOCUS9089</name>
</gene>
<dbReference type="AlphaFoldDB" id="A0A183DK47"/>
<sequence length="64" mass="7508">MLKSTVVTAYRAAFPKDTATRNKEDAKKKIHIFWDKITQLESIAEDDATKQVTRRFILVMVKYF</sequence>
<keyword evidence="2" id="KW-1185">Reference proteome</keyword>